<gene>
    <name evidence="2" type="ORF">CTZ28_11575</name>
</gene>
<sequence>MQEHIEEGSAATGQFGAEAARSGPRNAGLLEVLERADFGSRVRDEMLVIGVSEGHEVRLGRQALGDLHCLLALLGSDPKVERAWQWRGG</sequence>
<comment type="caution">
    <text evidence="2">The sequence shown here is derived from an EMBL/GenBank/DDBJ whole genome shotgun (WGS) entry which is preliminary data.</text>
</comment>
<evidence type="ECO:0000313" key="2">
    <source>
        <dbReference type="EMBL" id="RMB85444.1"/>
    </source>
</evidence>
<dbReference type="EMBL" id="PENI01000006">
    <property type="protein sequence ID" value="RMB85444.1"/>
    <property type="molecule type" value="Genomic_DNA"/>
</dbReference>
<protein>
    <submittedName>
        <fullName evidence="2">Uncharacterized protein</fullName>
    </submittedName>
</protein>
<name>A0A3M0I9H4_9ACTN</name>
<reference evidence="2 3" key="1">
    <citation type="submission" date="2017-11" db="EMBL/GenBank/DDBJ databases">
        <title>Draft genome of actinobacteria isolated from guarana (Paullinia cupana (Mart.) Ducke.</title>
        <authorList>
            <person name="Siqueira K.A."/>
            <person name="Liotti R.G."/>
            <person name="Mendes T.A.O."/>
            <person name="Soares M.A."/>
        </authorList>
    </citation>
    <scope>NUCLEOTIDE SEQUENCE [LARGE SCALE GENOMIC DNA]</scope>
    <source>
        <strain evidence="2 3">193</strain>
    </source>
</reference>
<proteinExistence type="predicted"/>
<evidence type="ECO:0000256" key="1">
    <source>
        <dbReference type="SAM" id="MobiDB-lite"/>
    </source>
</evidence>
<feature type="region of interest" description="Disordered" evidence="1">
    <location>
        <begin position="1"/>
        <end position="23"/>
    </location>
</feature>
<organism evidence="2 3">
    <name type="scientific">Streptomyces shenzhenensis</name>
    <dbReference type="NCBI Taxonomy" id="943815"/>
    <lineage>
        <taxon>Bacteria</taxon>
        <taxon>Bacillati</taxon>
        <taxon>Actinomycetota</taxon>
        <taxon>Actinomycetes</taxon>
        <taxon>Kitasatosporales</taxon>
        <taxon>Streptomycetaceae</taxon>
        <taxon>Streptomyces</taxon>
    </lineage>
</organism>
<evidence type="ECO:0000313" key="3">
    <source>
        <dbReference type="Proteomes" id="UP000270471"/>
    </source>
</evidence>
<dbReference type="AlphaFoldDB" id="A0A3M0I9H4"/>
<dbReference type="Proteomes" id="UP000270471">
    <property type="component" value="Unassembled WGS sequence"/>
</dbReference>
<keyword evidence="3" id="KW-1185">Reference proteome</keyword>
<accession>A0A3M0I9H4</accession>